<dbReference type="AlphaFoldDB" id="A0AA48KQG3"/>
<protein>
    <recommendedName>
        <fullName evidence="3 5">Flagellar hook-basal body complex protein FliE</fullName>
    </recommendedName>
</protein>
<accession>A0AA48KQG3</accession>
<dbReference type="GO" id="GO:0005198">
    <property type="term" value="F:structural molecule activity"/>
    <property type="evidence" value="ECO:0007669"/>
    <property type="project" value="UniProtKB-UniRule"/>
</dbReference>
<evidence type="ECO:0000256" key="2">
    <source>
        <dbReference type="ARBA" id="ARBA00009272"/>
    </source>
</evidence>
<organism evidence="6 7">
    <name type="scientific">Planctobacterium marinum</name>
    <dbReference type="NCBI Taxonomy" id="1631968"/>
    <lineage>
        <taxon>Bacteria</taxon>
        <taxon>Pseudomonadati</taxon>
        <taxon>Pseudomonadota</taxon>
        <taxon>Gammaproteobacteria</taxon>
        <taxon>Alteromonadales</taxon>
        <taxon>Alteromonadaceae</taxon>
        <taxon>Planctobacterium</taxon>
    </lineage>
</organism>
<keyword evidence="4 5" id="KW-0975">Bacterial flagellum</keyword>
<gene>
    <name evidence="5 6" type="primary">fliE</name>
    <name evidence="6" type="ORF">MACH26_32620</name>
</gene>
<dbReference type="NCBIfam" id="TIGR00205">
    <property type="entry name" value="fliE"/>
    <property type="match status" value="1"/>
</dbReference>
<keyword evidence="6" id="KW-0966">Cell projection</keyword>
<dbReference type="Proteomes" id="UP001333710">
    <property type="component" value="Chromosome"/>
</dbReference>
<evidence type="ECO:0000256" key="1">
    <source>
        <dbReference type="ARBA" id="ARBA00004117"/>
    </source>
</evidence>
<name>A0AA48KQG3_9ALTE</name>
<evidence type="ECO:0000256" key="4">
    <source>
        <dbReference type="ARBA" id="ARBA00023143"/>
    </source>
</evidence>
<dbReference type="HAMAP" id="MF_00724">
    <property type="entry name" value="FliE"/>
    <property type="match status" value="1"/>
</dbReference>
<comment type="subcellular location">
    <subcellularLocation>
        <location evidence="1 5">Bacterial flagellum basal body</location>
    </subcellularLocation>
</comment>
<dbReference type="PANTHER" id="PTHR34653:SF1">
    <property type="entry name" value="FLAGELLAR HOOK-BASAL BODY COMPLEX PROTEIN FLIE"/>
    <property type="match status" value="1"/>
</dbReference>
<keyword evidence="6" id="KW-0969">Cilium</keyword>
<comment type="similarity">
    <text evidence="2 5">Belongs to the FliE family.</text>
</comment>
<keyword evidence="7" id="KW-1185">Reference proteome</keyword>
<keyword evidence="6" id="KW-0282">Flagellum</keyword>
<evidence type="ECO:0000256" key="3">
    <source>
        <dbReference type="ARBA" id="ARBA00018024"/>
    </source>
</evidence>
<dbReference type="RefSeq" id="WP_338293839.1">
    <property type="nucleotide sequence ID" value="NZ_AP027272.1"/>
</dbReference>
<dbReference type="PRINTS" id="PR01006">
    <property type="entry name" value="FLGHOOKFLIE"/>
</dbReference>
<evidence type="ECO:0000313" key="7">
    <source>
        <dbReference type="Proteomes" id="UP001333710"/>
    </source>
</evidence>
<reference evidence="6" key="1">
    <citation type="submission" date="2023-01" db="EMBL/GenBank/DDBJ databases">
        <title>Complete genome sequence of Planctobacterium marinum strain Dej080120_11.</title>
        <authorList>
            <person name="Ueki S."/>
            <person name="Maruyama F."/>
        </authorList>
    </citation>
    <scope>NUCLEOTIDE SEQUENCE</scope>
    <source>
        <strain evidence="6">Dej080120_11</strain>
    </source>
</reference>
<dbReference type="InterPro" id="IPR001624">
    <property type="entry name" value="FliE"/>
</dbReference>
<evidence type="ECO:0000313" key="6">
    <source>
        <dbReference type="EMBL" id="BDX07741.1"/>
    </source>
</evidence>
<dbReference type="KEGG" id="pmaw:MACH26_32620"/>
<dbReference type="Pfam" id="PF02049">
    <property type="entry name" value="FliE"/>
    <property type="match status" value="1"/>
</dbReference>
<dbReference type="GO" id="GO:0003774">
    <property type="term" value="F:cytoskeletal motor activity"/>
    <property type="evidence" value="ECO:0007669"/>
    <property type="project" value="InterPro"/>
</dbReference>
<dbReference type="GO" id="GO:0071973">
    <property type="term" value="P:bacterial-type flagellum-dependent cell motility"/>
    <property type="evidence" value="ECO:0007669"/>
    <property type="project" value="InterPro"/>
</dbReference>
<proteinExistence type="inferred from homology"/>
<sequence length="108" mass="12110">MDIKADSLYREMQMLAAQTKTELTPSVNLQTNPSRENFADMLSSAINGVNEMQLHGRELTNRFEMGDPNLSLADVMVAKEKAGIAFEATVQVRNKVMEAYNKIMQMPV</sequence>
<evidence type="ECO:0000256" key="5">
    <source>
        <dbReference type="HAMAP-Rule" id="MF_00724"/>
    </source>
</evidence>
<dbReference type="GO" id="GO:0009425">
    <property type="term" value="C:bacterial-type flagellum basal body"/>
    <property type="evidence" value="ECO:0007669"/>
    <property type="project" value="UniProtKB-SubCell"/>
</dbReference>
<dbReference type="PANTHER" id="PTHR34653">
    <property type="match status" value="1"/>
</dbReference>
<dbReference type="EMBL" id="AP027272">
    <property type="protein sequence ID" value="BDX07741.1"/>
    <property type="molecule type" value="Genomic_DNA"/>
</dbReference>